<dbReference type="EMBL" id="JBEPNJ010000026">
    <property type="protein sequence ID" value="MET3774314.1"/>
    <property type="molecule type" value="Genomic_DNA"/>
</dbReference>
<comment type="caution">
    <text evidence="1">The sequence shown here is derived from an EMBL/GenBank/DDBJ whole genome shotgun (WGS) entry which is preliminary data.</text>
</comment>
<sequence length="144" mass="15535">MKHPQILAAILAAALLLTGCTSKPTINALDSPAEAEDRLPGDVTIWPQNEIPANSVRFLVEHNDIRYFGAKSGDSRRAGVAAFPKDSQARWVAGCSDVRDDREIFNVSGTGVVEVVLVSDGYDLDKLIGDGWKPIHKNIVIATP</sequence>
<reference evidence="1" key="1">
    <citation type="submission" date="2024-06" db="EMBL/GenBank/DDBJ databases">
        <title>Genomic Encyclopedia of Type Strains, Phase IV (KMG-IV): sequencing the most valuable type-strain genomes for metagenomic binning, comparative biology and taxonomic classification.</title>
        <authorList>
            <person name="Goeker M."/>
        </authorList>
    </citation>
    <scope>NUCLEOTIDE SEQUENCE</scope>
    <source>
        <strain evidence="1">SJCon</strain>
    </source>
</reference>
<evidence type="ECO:0000313" key="1">
    <source>
        <dbReference type="EMBL" id="MET3774314.1"/>
    </source>
</evidence>
<evidence type="ECO:0000313" key="2">
    <source>
        <dbReference type="Proteomes" id="UP001549207"/>
    </source>
</evidence>
<protein>
    <submittedName>
        <fullName evidence="1">Uncharacterized protein</fullName>
    </submittedName>
</protein>
<name>A0ACC6TKS0_9MICC</name>
<accession>A0ACC6TKS0</accession>
<gene>
    <name evidence="1" type="ORF">ABIC98_003989</name>
</gene>
<keyword evidence="2" id="KW-1185">Reference proteome</keyword>
<dbReference type="Proteomes" id="UP001549207">
    <property type="component" value="Unassembled WGS sequence"/>
</dbReference>
<proteinExistence type="predicted"/>
<organism evidence="1 2">
    <name type="scientific">Arthrobacter nitrophenolicus</name>
    <dbReference type="NCBI Taxonomy" id="683150"/>
    <lineage>
        <taxon>Bacteria</taxon>
        <taxon>Bacillati</taxon>
        <taxon>Actinomycetota</taxon>
        <taxon>Actinomycetes</taxon>
        <taxon>Micrococcales</taxon>
        <taxon>Micrococcaceae</taxon>
        <taxon>Arthrobacter</taxon>
    </lineage>
</organism>